<dbReference type="PANTHER" id="PTHR12616">
    <property type="entry name" value="VACUOLAR PROTEIN SORTING VPS41"/>
    <property type="match status" value="1"/>
</dbReference>
<dbReference type="PANTHER" id="PTHR12616:SF8">
    <property type="entry name" value="VACUOLAR PROTEIN SORTING-ASSOCIATED PROTEIN 8 HOMOLOG"/>
    <property type="match status" value="1"/>
</dbReference>
<feature type="domain" description="VPS8-like TPR-like repeats" evidence="4">
    <location>
        <begin position="1129"/>
        <end position="1268"/>
    </location>
</feature>
<evidence type="ECO:0008006" key="7">
    <source>
        <dbReference type="Google" id="ProtNLM"/>
    </source>
</evidence>
<dbReference type="SUPFAM" id="SSF50978">
    <property type="entry name" value="WD40 repeat-like"/>
    <property type="match status" value="1"/>
</dbReference>
<name>A0A9P8PKZ2_9ASCO</name>
<dbReference type="Pfam" id="PF23413">
    <property type="entry name" value="zf_RING_Vps8_fungal"/>
    <property type="match status" value="1"/>
</dbReference>
<dbReference type="GO" id="GO:0030897">
    <property type="term" value="C:HOPS complex"/>
    <property type="evidence" value="ECO:0007669"/>
    <property type="project" value="TreeGrafter"/>
</dbReference>
<organism evidence="5 6">
    <name type="scientific">Wickerhamomyces mucosus</name>
    <dbReference type="NCBI Taxonomy" id="1378264"/>
    <lineage>
        <taxon>Eukaryota</taxon>
        <taxon>Fungi</taxon>
        <taxon>Dikarya</taxon>
        <taxon>Ascomycota</taxon>
        <taxon>Saccharomycotina</taxon>
        <taxon>Saccharomycetes</taxon>
        <taxon>Phaffomycetales</taxon>
        <taxon>Wickerhamomycetaceae</taxon>
        <taxon>Wickerhamomyces</taxon>
    </lineage>
</organism>
<dbReference type="Pfam" id="PF12816">
    <property type="entry name" value="TPR_Vps8"/>
    <property type="match status" value="1"/>
</dbReference>
<accession>A0A9P8PKZ2</accession>
<feature type="region of interest" description="Disordered" evidence="2">
    <location>
        <begin position="53"/>
        <end position="110"/>
    </location>
</feature>
<dbReference type="InterPro" id="IPR059070">
    <property type="entry name" value="TPR_VPS8_2"/>
</dbReference>
<dbReference type="GO" id="GO:0005770">
    <property type="term" value="C:late endosome"/>
    <property type="evidence" value="ECO:0007669"/>
    <property type="project" value="TreeGrafter"/>
</dbReference>
<reference evidence="5" key="2">
    <citation type="submission" date="2021-01" db="EMBL/GenBank/DDBJ databases">
        <authorList>
            <person name="Schikora-Tamarit M.A."/>
        </authorList>
    </citation>
    <scope>NUCLEOTIDE SEQUENCE</scope>
    <source>
        <strain evidence="5">CBS6341</strain>
    </source>
</reference>
<dbReference type="Pfam" id="PF23410">
    <property type="entry name" value="Beta-prop_VPS8"/>
    <property type="match status" value="1"/>
</dbReference>
<comment type="similarity">
    <text evidence="1">Belongs to the VPS8 family.</text>
</comment>
<evidence type="ECO:0000313" key="6">
    <source>
        <dbReference type="Proteomes" id="UP000769528"/>
    </source>
</evidence>
<evidence type="ECO:0000256" key="2">
    <source>
        <dbReference type="SAM" id="MobiDB-lite"/>
    </source>
</evidence>
<dbReference type="InterPro" id="IPR045111">
    <property type="entry name" value="Vps41/Vps8"/>
</dbReference>
<dbReference type="InterPro" id="IPR025941">
    <property type="entry name" value="Vps8_central_dom"/>
</dbReference>
<evidence type="ECO:0000259" key="4">
    <source>
        <dbReference type="Pfam" id="PF25066"/>
    </source>
</evidence>
<proteinExistence type="inferred from homology"/>
<dbReference type="EMBL" id="JAEUBF010001028">
    <property type="protein sequence ID" value="KAH3673329.1"/>
    <property type="molecule type" value="Genomic_DNA"/>
</dbReference>
<gene>
    <name evidence="5" type="ORF">WICMUC_003789</name>
</gene>
<sequence>MPVDIFATMESAKIDNSISGIQGTNLLDKNSAIYQTYTKNNLNETQSKFEGFESPNISYNSSMNSSNTRSRRFDERVRSRISGLLEPRSSPNRTEVDTRAQPSDNPGSPHISSIKWADLYKLNTFLHKNESKALYGEATCIAASEILAIGTSKGYILVFDYRQTLLHVLGGNTIQLECGSAICLNISLDSTHIAAGFIHGDVFVWAIKNDSKPLIHIPPQRIPQETSDGHIEGSSITSICFVGKKNSVLLSGDVHGMVFYHQINKRLLGVTSSTTRVLGHHLSNAQSKSTTILACSSLPLGAYTSSTEAKGLVAVMNQNALVIISTTNSIRTQFKTGRPQNIDLSYGNSGCLAWFPSYILSDGRKLPPKLAYSFNNIMTIIELTTGYDDSILFRSKKRYVCDELIIGLQWINHSLIALITHTQNFLLINEISMKASNKIDLLSKHLFTSDVYSRLASHQSFRTNYNSTFKIFKGKIFFVGRYEILIGSLPSWIDVLLDAIRSNNHSGAIELARSFYSGQDLDLEILGLPCSATERHNIVLGYLIDMVKVSSARVLNEEYDDRSIKEFIFSSIKALSFVNADLSILEDFYESIKSRSLESLFFESLETFIFNGSVQKLTPVILKDMVSYYIIAGKSEQLEQYICLLDIKSLDIDFTLALLKSNGLIDSYIYIWNSLLKDYISPLLELIHDIRIQNEQTSAEDNERIYSYLAYVLTGRQYPTENQIADLEATDAKLSIYYLLFNGTYVDGDSYGTTAEYLSFPYLTLLIKTDSKAFLSALNESFEDSLLNDDEIIHKNQKLKVNRQFVLEILIEVFSNKKEIQDSDRLNLSIFIARNYPKFQQFIRLPETILDETVTYLCSYNSRPLSHLSPEIKEDSELSLQSLLSVYQPSNKSKFIDFFQKAGFHEILINVYLNDKKFSKVLQVWLQLDETKSIDTTQGVLEKCLKSTEANKTERKKIVEVIEENFPIVIEVDTFKVVQLFNKYIPLIHKRALNLKDSQLKYLYLLSLSQLEKTGEYKMNVLERTELVKGMSIYDKDILKLYSISLKPTDFDLSSCIIHLKNNRCIDTLLYFLNSSGEYQQSLDEIVDYMTDLIDQLSILDPTKSVKIFDKIEIQLWKYLKAAIEISNMELTQSKTIHKTNDLSKDEKMWVQLINFIVSQLKKYDVDSTPARAVDIIKRLLQDLFSTLINTRSKASGLNRLQDIQHTQSSFLKIFTGFINSSSVNVTVLGDIRSVTREIYLAFTYEKHILNITSNLINEIVYQNIQESFNENKTGWSVKSFECSACGKVIWGRGIDSDAYIAWAFKPHDNFKYTERTFDLVSFDCSHSYHITCLENLGVSKDSYSCIICDTNY</sequence>
<reference evidence="5" key="1">
    <citation type="journal article" date="2021" name="Open Biol.">
        <title>Shared evolutionary footprints suggest mitochondrial oxidative damage underlies multiple complex I losses in fungi.</title>
        <authorList>
            <person name="Schikora-Tamarit M.A."/>
            <person name="Marcet-Houben M."/>
            <person name="Nosek J."/>
            <person name="Gabaldon T."/>
        </authorList>
    </citation>
    <scope>NUCLEOTIDE SEQUENCE</scope>
    <source>
        <strain evidence="5">CBS6341</strain>
    </source>
</reference>
<evidence type="ECO:0000313" key="5">
    <source>
        <dbReference type="EMBL" id="KAH3673329.1"/>
    </source>
</evidence>
<dbReference type="InterPro" id="IPR036322">
    <property type="entry name" value="WD40_repeat_dom_sf"/>
</dbReference>
<dbReference type="GO" id="GO:0006623">
    <property type="term" value="P:protein targeting to vacuole"/>
    <property type="evidence" value="ECO:0007669"/>
    <property type="project" value="InterPro"/>
</dbReference>
<keyword evidence="6" id="KW-1185">Reference proteome</keyword>
<comment type="caution">
    <text evidence="5">The sequence shown here is derived from an EMBL/GenBank/DDBJ whole genome shotgun (WGS) entry which is preliminary data.</text>
</comment>
<dbReference type="OrthoDB" id="289913at2759"/>
<dbReference type="Pfam" id="PF25066">
    <property type="entry name" value="TPR_VPS8_2"/>
    <property type="match status" value="1"/>
</dbReference>
<dbReference type="Gene3D" id="2.130.10.10">
    <property type="entry name" value="YVTN repeat-like/Quinoprotein amine dehydrogenase"/>
    <property type="match status" value="1"/>
</dbReference>
<feature type="compositionally biased region" description="Low complexity" evidence="2">
    <location>
        <begin position="54"/>
        <end position="68"/>
    </location>
</feature>
<evidence type="ECO:0000256" key="1">
    <source>
        <dbReference type="ARBA" id="ARBA00009422"/>
    </source>
</evidence>
<dbReference type="GO" id="GO:0034058">
    <property type="term" value="P:endosomal vesicle fusion"/>
    <property type="evidence" value="ECO:0007669"/>
    <property type="project" value="TreeGrafter"/>
</dbReference>
<feature type="domain" description="Vacuolar protein sorting-associated protein 8 central" evidence="3">
    <location>
        <begin position="600"/>
        <end position="782"/>
    </location>
</feature>
<dbReference type="Proteomes" id="UP000769528">
    <property type="component" value="Unassembled WGS sequence"/>
</dbReference>
<dbReference type="InterPro" id="IPR015943">
    <property type="entry name" value="WD40/YVTN_repeat-like_dom_sf"/>
</dbReference>
<protein>
    <recommendedName>
        <fullName evidence="7">Vacuolar protein sorting-associated protein 8 central domain-containing protein</fullName>
    </recommendedName>
</protein>
<evidence type="ECO:0000259" key="3">
    <source>
        <dbReference type="Pfam" id="PF12816"/>
    </source>
</evidence>